<organism evidence="1 2">
    <name type="scientific">Erwinia phage pEa_SNUABM_57</name>
    <dbReference type="NCBI Taxonomy" id="2996118"/>
    <lineage>
        <taxon>Viruses</taxon>
        <taxon>Duplodnaviria</taxon>
        <taxon>Heunggongvirae</taxon>
        <taxon>Uroviricota</taxon>
        <taxon>Caudoviricetes</taxon>
        <taxon>Autographivirales</taxon>
        <taxon>Autotranscriptaviridae</taxon>
        <taxon>Studiervirinae</taxon>
        <taxon>Berlinvirus</taxon>
        <taxon>Berlinvirus pEaSNUABM57</taxon>
    </lineage>
</organism>
<accession>A0A9E8YUL5</accession>
<name>A0A9E8YUL5_9CAUD</name>
<sequence>MYVGTFINTDKEELEGYEGITYWVPRNEHEENYLELRNNPSRPKYVVLVDPETTHVTGCAPEGNFVFYVPIKVYFMDDVPEDGIENPGFYQYDEEHGFRPRVDVRAWKYNQGLDAREDRMEAMMEGDREKLRVIKDWLETADAYVGNGYEPPLPIRPY</sequence>
<proteinExistence type="predicted"/>
<keyword evidence="2" id="KW-1185">Reference proteome</keyword>
<dbReference type="EMBL" id="OP764599">
    <property type="protein sequence ID" value="WAK44891.1"/>
    <property type="molecule type" value="Genomic_DNA"/>
</dbReference>
<reference evidence="1" key="1">
    <citation type="submission" date="2022-11" db="EMBL/GenBank/DDBJ databases">
        <title>Complete genome sequence of Erwinia phage pEa_SNUABM_57.</title>
        <authorList>
            <person name="Kim S.G."/>
            <person name="Jo S.J."/>
            <person name="Lee S.B."/>
            <person name="Kwon J."/>
            <person name="Park S.C."/>
        </authorList>
    </citation>
    <scope>NUCLEOTIDE SEQUENCE</scope>
</reference>
<evidence type="ECO:0000313" key="2">
    <source>
        <dbReference type="Proteomes" id="UP001163956"/>
    </source>
</evidence>
<evidence type="ECO:0000313" key="1">
    <source>
        <dbReference type="EMBL" id="WAK44891.1"/>
    </source>
</evidence>
<protein>
    <submittedName>
        <fullName evidence="1">Uncharacterized protein</fullName>
    </submittedName>
</protein>
<gene>
    <name evidence="1" type="ORF">pEaSNUABM57_00009</name>
</gene>
<dbReference type="Proteomes" id="UP001163956">
    <property type="component" value="Segment"/>
</dbReference>